<keyword evidence="2" id="KW-1185">Reference proteome</keyword>
<evidence type="ECO:0000313" key="2">
    <source>
        <dbReference type="Proteomes" id="UP000295418"/>
    </source>
</evidence>
<keyword evidence="1" id="KW-0489">Methyltransferase</keyword>
<reference evidence="1 2" key="1">
    <citation type="submission" date="2019-03" db="EMBL/GenBank/DDBJ databases">
        <authorList>
            <person name="Kim M.K.M."/>
        </authorList>
    </citation>
    <scope>NUCLEOTIDE SEQUENCE [LARGE SCALE GENOMIC DNA]</scope>
    <source>
        <strain evidence="1 2">18JY21-1</strain>
    </source>
</reference>
<organism evidence="1 2">
    <name type="scientific">Paenibacillus albiflavus</name>
    <dbReference type="NCBI Taxonomy" id="2545760"/>
    <lineage>
        <taxon>Bacteria</taxon>
        <taxon>Bacillati</taxon>
        <taxon>Bacillota</taxon>
        <taxon>Bacilli</taxon>
        <taxon>Bacillales</taxon>
        <taxon>Paenibacillaceae</taxon>
        <taxon>Paenibacillus</taxon>
    </lineage>
</organism>
<accession>A0A4R4E822</accession>
<protein>
    <submittedName>
        <fullName evidence="1">O-methyltransferase</fullName>
    </submittedName>
</protein>
<proteinExistence type="predicted"/>
<dbReference type="OrthoDB" id="2649617at2"/>
<dbReference type="GO" id="GO:0008168">
    <property type="term" value="F:methyltransferase activity"/>
    <property type="evidence" value="ECO:0007669"/>
    <property type="project" value="UniProtKB-KW"/>
</dbReference>
<name>A0A4R4E822_9BACL</name>
<dbReference type="GO" id="GO:0032259">
    <property type="term" value="P:methylation"/>
    <property type="evidence" value="ECO:0007669"/>
    <property type="project" value="UniProtKB-KW"/>
</dbReference>
<dbReference type="EMBL" id="SKFG01000016">
    <property type="protein sequence ID" value="TCZ75916.1"/>
    <property type="molecule type" value="Genomic_DNA"/>
</dbReference>
<keyword evidence="1" id="KW-0808">Transferase</keyword>
<evidence type="ECO:0000313" key="1">
    <source>
        <dbReference type="EMBL" id="TCZ75916.1"/>
    </source>
</evidence>
<dbReference type="AlphaFoldDB" id="A0A4R4E822"/>
<sequence>MLLSPFSLARQVDLAFWELKDELCQIRSGTITIQVRDNVIGKFGVKHLPMESRDGRLEHHDEKGLSEAQFISLKSMAIDSLKYKKNWTHGEIAFDFTIRNNVLFASVQFESNYNMANLTKSKSV</sequence>
<gene>
    <name evidence="1" type="ORF">E0485_15960</name>
</gene>
<dbReference type="Proteomes" id="UP000295418">
    <property type="component" value="Unassembled WGS sequence"/>
</dbReference>
<comment type="caution">
    <text evidence="1">The sequence shown here is derived from an EMBL/GenBank/DDBJ whole genome shotgun (WGS) entry which is preliminary data.</text>
</comment>